<protein>
    <submittedName>
        <fullName evidence="1">Uncharacterized protein</fullName>
    </submittedName>
</protein>
<name>A0A2P5EPU0_TREOI</name>
<keyword evidence="2" id="KW-1185">Reference proteome</keyword>
<reference evidence="2" key="1">
    <citation type="submission" date="2016-06" db="EMBL/GenBank/DDBJ databases">
        <title>Parallel loss of symbiosis genes in relatives of nitrogen-fixing non-legume Parasponia.</title>
        <authorList>
            <person name="Van Velzen R."/>
            <person name="Holmer R."/>
            <person name="Bu F."/>
            <person name="Rutten L."/>
            <person name="Van Zeijl A."/>
            <person name="Liu W."/>
            <person name="Santuari L."/>
            <person name="Cao Q."/>
            <person name="Sharma T."/>
            <person name="Shen D."/>
            <person name="Roswanjaya Y."/>
            <person name="Wardhani T."/>
            <person name="Kalhor M.S."/>
            <person name="Jansen J."/>
            <person name="Van den Hoogen J."/>
            <person name="Gungor B."/>
            <person name="Hartog M."/>
            <person name="Hontelez J."/>
            <person name="Verver J."/>
            <person name="Yang W.-C."/>
            <person name="Schijlen E."/>
            <person name="Repin R."/>
            <person name="Schilthuizen M."/>
            <person name="Schranz E."/>
            <person name="Heidstra R."/>
            <person name="Miyata K."/>
            <person name="Fedorova E."/>
            <person name="Kohlen W."/>
            <person name="Bisseling T."/>
            <person name="Smit S."/>
            <person name="Geurts R."/>
        </authorList>
    </citation>
    <scope>NUCLEOTIDE SEQUENCE [LARGE SCALE GENOMIC DNA]</scope>
    <source>
        <strain evidence="2">cv. RG33-2</strain>
    </source>
</reference>
<dbReference type="InParanoid" id="A0A2P5EPU0"/>
<dbReference type="OrthoDB" id="10339860at2759"/>
<dbReference type="EMBL" id="JXTC01000115">
    <property type="protein sequence ID" value="PON87580.1"/>
    <property type="molecule type" value="Genomic_DNA"/>
</dbReference>
<evidence type="ECO:0000313" key="2">
    <source>
        <dbReference type="Proteomes" id="UP000237000"/>
    </source>
</evidence>
<comment type="caution">
    <text evidence="1">The sequence shown here is derived from an EMBL/GenBank/DDBJ whole genome shotgun (WGS) entry which is preliminary data.</text>
</comment>
<dbReference type="Proteomes" id="UP000237000">
    <property type="component" value="Unassembled WGS sequence"/>
</dbReference>
<organism evidence="1 2">
    <name type="scientific">Trema orientale</name>
    <name type="common">Charcoal tree</name>
    <name type="synonym">Celtis orientalis</name>
    <dbReference type="NCBI Taxonomy" id="63057"/>
    <lineage>
        <taxon>Eukaryota</taxon>
        <taxon>Viridiplantae</taxon>
        <taxon>Streptophyta</taxon>
        <taxon>Embryophyta</taxon>
        <taxon>Tracheophyta</taxon>
        <taxon>Spermatophyta</taxon>
        <taxon>Magnoliopsida</taxon>
        <taxon>eudicotyledons</taxon>
        <taxon>Gunneridae</taxon>
        <taxon>Pentapetalae</taxon>
        <taxon>rosids</taxon>
        <taxon>fabids</taxon>
        <taxon>Rosales</taxon>
        <taxon>Cannabaceae</taxon>
        <taxon>Trema</taxon>
    </lineage>
</organism>
<sequence>MRLAQFIKLGLISMGTKIQLQSPKLRKILRKFEFLW</sequence>
<evidence type="ECO:0000313" key="1">
    <source>
        <dbReference type="EMBL" id="PON87580.1"/>
    </source>
</evidence>
<accession>A0A2P5EPU0</accession>
<dbReference type="AlphaFoldDB" id="A0A2P5EPU0"/>
<gene>
    <name evidence="1" type="ORF">TorRG33x02_165730</name>
</gene>
<proteinExistence type="predicted"/>